<reference evidence="9 12" key="2">
    <citation type="submission" date="2020-12" db="EMBL/GenBank/DDBJ databases">
        <title>FDA dAtabase for Regulatory Grade micrObial Sequences (FDA-ARGOS): Supporting development and validation of Infectious Disease Dx tests.</title>
        <authorList>
            <person name="Nelson B."/>
            <person name="Plummer A."/>
            <person name="Tallon L."/>
            <person name="Sadzewicz L."/>
            <person name="Zhao X."/>
            <person name="Boylan J."/>
            <person name="Ott S."/>
            <person name="Bowen H."/>
            <person name="Vavikolanu K."/>
            <person name="Mehta A."/>
            <person name="Aluvathingal J."/>
            <person name="Nadendla S."/>
            <person name="Myers T."/>
            <person name="Yan Y."/>
            <person name="Sichtig H."/>
        </authorList>
    </citation>
    <scope>NUCLEOTIDE SEQUENCE [LARGE SCALE GENOMIC DNA]</scope>
    <source>
        <strain evidence="9 12">FDAARGOS_923</strain>
    </source>
</reference>
<comment type="similarity">
    <text evidence="1 6 7">Belongs to the peptidase S8 family.</text>
</comment>
<dbReference type="InterPro" id="IPR000209">
    <property type="entry name" value="Peptidase_S8/S53_dom"/>
</dbReference>
<dbReference type="InterPro" id="IPR022398">
    <property type="entry name" value="Peptidase_S8_His-AS"/>
</dbReference>
<name>A0A415JF33_BACLI</name>
<feature type="active site" description="Charge relay system" evidence="5 6">
    <location>
        <position position="155"/>
    </location>
</feature>
<dbReference type="PANTHER" id="PTHR43806:SF65">
    <property type="entry name" value="SERINE PROTEASE APRX"/>
    <property type="match status" value="1"/>
</dbReference>
<dbReference type="AlphaFoldDB" id="A0A415JF33"/>
<dbReference type="InterPro" id="IPR050131">
    <property type="entry name" value="Peptidase_S8_subtilisin-like"/>
</dbReference>
<proteinExistence type="inferred from homology"/>
<dbReference type="InterPro" id="IPR023827">
    <property type="entry name" value="Peptidase_S8_Asp-AS"/>
</dbReference>
<evidence type="ECO:0000256" key="7">
    <source>
        <dbReference type="RuleBase" id="RU003355"/>
    </source>
</evidence>
<evidence type="ECO:0000259" key="8">
    <source>
        <dbReference type="Pfam" id="PF00082"/>
    </source>
</evidence>
<keyword evidence="2 6" id="KW-0645">Protease</keyword>
<keyword evidence="3 6" id="KW-0378">Hydrolase</keyword>
<evidence type="ECO:0000256" key="4">
    <source>
        <dbReference type="ARBA" id="ARBA00022825"/>
    </source>
</evidence>
<sequence>MFGSYMVQMVRSNAHKLDRPLRESVLKLYKPFKWTPCFLHGFFEKILMRNKKIPVIIEFEKDCQHKGYQLVNEMIGSKRRNKIKHRFSNVSCCSAEVTPSSLQSLLSECGDIRKIYLNRKVKALLDVAVESSHAKEVVRNNQTLTGKGVTVAVIDTGVYPHEDLEGRIRAFQDFINQRTEPYDDNGHGTHCAGDACGNGAASSGQYRGPAPEAELVGVKVLDKMGSGSLETVIQGVDWCIQFNKENPDDPIDIISMSLGAEALRYENEEEDPVVKAVHAAWDAGIVVCAAAGNSGPDAQTIASPGVSSKIITVGALDDRDTVSREDDDVASYSSRGPTIYGQVKPDLLVPGTNITSLRSPGSFLDKLQKTNRVGTKYMTLSGTSMATPICAGIAALILQQAPGTEPDEVKQLLMDGTDLWKDRDPNVYGAGYINAEQSVPQD</sequence>
<dbReference type="PANTHER" id="PTHR43806">
    <property type="entry name" value="PEPTIDASE S8"/>
    <property type="match status" value="1"/>
</dbReference>
<dbReference type="InterPro" id="IPR036852">
    <property type="entry name" value="Peptidase_S8/S53_dom_sf"/>
</dbReference>
<dbReference type="Gene3D" id="3.40.50.200">
    <property type="entry name" value="Peptidase S8/S53 domain"/>
    <property type="match status" value="1"/>
</dbReference>
<gene>
    <name evidence="10" type="ORF">CHCC16736_2201</name>
    <name evidence="9" type="ORF">I6G80_15770</name>
</gene>
<dbReference type="EMBL" id="NILC01000033">
    <property type="protein sequence ID" value="TWL20917.1"/>
    <property type="molecule type" value="Genomic_DNA"/>
</dbReference>
<dbReference type="RefSeq" id="WP_003182527.1">
    <property type="nucleotide sequence ID" value="NZ_BOQW01000004.1"/>
</dbReference>
<evidence type="ECO:0000256" key="5">
    <source>
        <dbReference type="PIRSR" id="PIRSR615500-1"/>
    </source>
</evidence>
<evidence type="ECO:0000256" key="3">
    <source>
        <dbReference type="ARBA" id="ARBA00022801"/>
    </source>
</evidence>
<dbReference type="PROSITE" id="PS00138">
    <property type="entry name" value="SUBTILASE_SER"/>
    <property type="match status" value="1"/>
</dbReference>
<dbReference type="PRINTS" id="PR00723">
    <property type="entry name" value="SUBTILISIN"/>
</dbReference>
<dbReference type="PROSITE" id="PS51892">
    <property type="entry name" value="SUBTILASE"/>
    <property type="match status" value="1"/>
</dbReference>
<protein>
    <submittedName>
        <fullName evidence="9">S8 family peptidase</fullName>
    </submittedName>
    <submittedName>
        <fullName evidence="10">Serine protease AprX</fullName>
    </submittedName>
</protein>
<feature type="active site" description="Charge relay system" evidence="5 6">
    <location>
        <position position="187"/>
    </location>
</feature>
<dbReference type="GO" id="GO:0004252">
    <property type="term" value="F:serine-type endopeptidase activity"/>
    <property type="evidence" value="ECO:0007669"/>
    <property type="project" value="UniProtKB-UniRule"/>
</dbReference>
<feature type="domain" description="Peptidase S8/S53" evidence="8">
    <location>
        <begin position="146"/>
        <end position="431"/>
    </location>
</feature>
<evidence type="ECO:0000313" key="12">
    <source>
        <dbReference type="Proteomes" id="UP000595038"/>
    </source>
</evidence>
<evidence type="ECO:0000313" key="9">
    <source>
        <dbReference type="EMBL" id="QPR71288.1"/>
    </source>
</evidence>
<dbReference type="GO" id="GO:0006508">
    <property type="term" value="P:proteolysis"/>
    <property type="evidence" value="ECO:0007669"/>
    <property type="project" value="UniProtKB-KW"/>
</dbReference>
<evidence type="ECO:0000256" key="1">
    <source>
        <dbReference type="ARBA" id="ARBA00011073"/>
    </source>
</evidence>
<dbReference type="InterPro" id="IPR015500">
    <property type="entry name" value="Peptidase_S8_subtilisin-rel"/>
</dbReference>
<dbReference type="PROSITE" id="PS00136">
    <property type="entry name" value="SUBTILASE_ASP"/>
    <property type="match status" value="1"/>
</dbReference>
<dbReference type="InterPro" id="IPR023828">
    <property type="entry name" value="Peptidase_S8_Ser-AS"/>
</dbReference>
<evidence type="ECO:0000313" key="11">
    <source>
        <dbReference type="Proteomes" id="UP000435910"/>
    </source>
</evidence>
<dbReference type="SUPFAM" id="SSF52743">
    <property type="entry name" value="Subtilisin-like"/>
    <property type="match status" value="1"/>
</dbReference>
<dbReference type="SMR" id="A0A415JF33"/>
<keyword evidence="4 6" id="KW-0720">Serine protease</keyword>
<dbReference type="Proteomes" id="UP000435910">
    <property type="component" value="Unassembled WGS sequence"/>
</dbReference>
<evidence type="ECO:0000256" key="6">
    <source>
        <dbReference type="PROSITE-ProRule" id="PRU01240"/>
    </source>
</evidence>
<dbReference type="Proteomes" id="UP000595038">
    <property type="component" value="Chromosome"/>
</dbReference>
<dbReference type="PROSITE" id="PS00137">
    <property type="entry name" value="SUBTILASE_HIS"/>
    <property type="match status" value="1"/>
</dbReference>
<dbReference type="EMBL" id="CP065647">
    <property type="protein sequence ID" value="QPR71288.1"/>
    <property type="molecule type" value="Genomic_DNA"/>
</dbReference>
<evidence type="ECO:0000256" key="2">
    <source>
        <dbReference type="ARBA" id="ARBA00022670"/>
    </source>
</evidence>
<feature type="active site" description="Charge relay system" evidence="5 6">
    <location>
        <position position="384"/>
    </location>
</feature>
<reference evidence="10 11" key="1">
    <citation type="submission" date="2019-06" db="EMBL/GenBank/DDBJ databases">
        <title>Genome sequence analysis of &gt;100 Bacillus licheniformis strains suggests intrinsic resistance to this species.</title>
        <authorList>
            <person name="Wels M."/>
            <person name="Siezen R.J."/>
            <person name="Johansen E."/>
            <person name="Stuer-Lauridsen B."/>
            <person name="Bjerre K."/>
            <person name="Nielsen B.K.K."/>
        </authorList>
    </citation>
    <scope>NUCLEOTIDE SEQUENCE [LARGE SCALE GENOMIC DNA]</scope>
    <source>
        <strain evidence="10 11">BAC-16736</strain>
    </source>
</reference>
<dbReference type="Pfam" id="PF00082">
    <property type="entry name" value="Peptidase_S8"/>
    <property type="match status" value="1"/>
</dbReference>
<evidence type="ECO:0000313" key="10">
    <source>
        <dbReference type="EMBL" id="TWL20917.1"/>
    </source>
</evidence>
<accession>A0A415JF33</accession>
<organism evidence="10 11">
    <name type="scientific">Bacillus licheniformis</name>
    <dbReference type="NCBI Taxonomy" id="1402"/>
    <lineage>
        <taxon>Bacteria</taxon>
        <taxon>Bacillati</taxon>
        <taxon>Bacillota</taxon>
        <taxon>Bacilli</taxon>
        <taxon>Bacillales</taxon>
        <taxon>Bacillaceae</taxon>
        <taxon>Bacillus</taxon>
    </lineage>
</organism>
<dbReference type="CDD" id="cd07487">
    <property type="entry name" value="Peptidases_S8_1"/>
    <property type="match status" value="1"/>
</dbReference>